<dbReference type="Pfam" id="PF03255">
    <property type="entry name" value="ACCA"/>
    <property type="match status" value="1"/>
</dbReference>
<dbReference type="GO" id="GO:0005524">
    <property type="term" value="F:ATP binding"/>
    <property type="evidence" value="ECO:0007669"/>
    <property type="project" value="UniProtKB-KW"/>
</dbReference>
<comment type="catalytic activity">
    <reaction evidence="10">
        <text>N(6)-carboxybiotinyl-L-lysyl-[protein] + acetyl-CoA = N(6)-biotinyl-L-lysyl-[protein] + malonyl-CoA</text>
        <dbReference type="Rhea" id="RHEA:54728"/>
        <dbReference type="Rhea" id="RHEA-COMP:10505"/>
        <dbReference type="Rhea" id="RHEA-COMP:10506"/>
        <dbReference type="ChEBI" id="CHEBI:57288"/>
        <dbReference type="ChEBI" id="CHEBI:57384"/>
        <dbReference type="ChEBI" id="CHEBI:83144"/>
        <dbReference type="ChEBI" id="CHEBI:83145"/>
        <dbReference type="EC" id="2.1.3.15"/>
    </reaction>
</comment>
<protein>
    <recommendedName>
        <fullName evidence="2">acetyl-CoA carboxytransferase</fullName>
        <ecNumber evidence="2">2.1.3.15</ecNumber>
    </recommendedName>
</protein>
<dbReference type="EC" id="2.1.3.15" evidence="2"/>
<organism evidence="12">
    <name type="scientific">Picocystis salinarum</name>
    <dbReference type="NCBI Taxonomy" id="88271"/>
    <lineage>
        <taxon>Eukaryota</taxon>
        <taxon>Viridiplantae</taxon>
        <taxon>Chlorophyta</taxon>
        <taxon>Picocystophyceae</taxon>
        <taxon>Picocystales</taxon>
        <taxon>Picocystaceae</taxon>
        <taxon>Picocystis</taxon>
    </lineage>
</organism>
<accession>A0A7S3XFV7</accession>
<keyword evidence="9" id="KW-0275">Fatty acid biosynthesis</keyword>
<evidence type="ECO:0000256" key="7">
    <source>
        <dbReference type="ARBA" id="ARBA00022840"/>
    </source>
</evidence>
<dbReference type="GO" id="GO:0006633">
    <property type="term" value="P:fatty acid biosynthetic process"/>
    <property type="evidence" value="ECO:0007669"/>
    <property type="project" value="UniProtKB-KW"/>
</dbReference>
<proteinExistence type="predicted"/>
<dbReference type="UniPathway" id="UPA00655">
    <property type="reaction ID" value="UER00711"/>
</dbReference>
<evidence type="ECO:0000256" key="4">
    <source>
        <dbReference type="ARBA" id="ARBA00022679"/>
    </source>
</evidence>
<evidence type="ECO:0000256" key="9">
    <source>
        <dbReference type="ARBA" id="ARBA00023160"/>
    </source>
</evidence>
<comment type="pathway">
    <text evidence="1">Lipid metabolism; malonyl-CoA biosynthesis; malonyl-CoA from acetyl-CoA: step 1/1.</text>
</comment>
<dbReference type="InterPro" id="IPR001095">
    <property type="entry name" value="Acetyl_CoA_COase_a_su"/>
</dbReference>
<evidence type="ECO:0000259" key="11">
    <source>
        <dbReference type="PROSITE" id="PS50989"/>
    </source>
</evidence>
<evidence type="ECO:0000256" key="6">
    <source>
        <dbReference type="ARBA" id="ARBA00022832"/>
    </source>
</evidence>
<evidence type="ECO:0000256" key="3">
    <source>
        <dbReference type="ARBA" id="ARBA00022516"/>
    </source>
</evidence>
<dbReference type="PRINTS" id="PR01069">
    <property type="entry name" value="ACCCTRFRASEA"/>
</dbReference>
<keyword evidence="3" id="KW-0444">Lipid biosynthesis</keyword>
<keyword evidence="6" id="KW-0276">Fatty acid metabolism</keyword>
<dbReference type="GO" id="GO:2001295">
    <property type="term" value="P:malonyl-CoA biosynthetic process"/>
    <property type="evidence" value="ECO:0007669"/>
    <property type="project" value="UniProtKB-UniPathway"/>
</dbReference>
<evidence type="ECO:0000256" key="5">
    <source>
        <dbReference type="ARBA" id="ARBA00022741"/>
    </source>
</evidence>
<gene>
    <name evidence="12" type="ORF">PSAL00342_LOCUS7548</name>
</gene>
<dbReference type="PANTHER" id="PTHR42853">
    <property type="entry name" value="ACETYL-COENZYME A CARBOXYLASE CARBOXYL TRANSFERASE SUBUNIT ALPHA"/>
    <property type="match status" value="1"/>
</dbReference>
<dbReference type="GO" id="GO:0016743">
    <property type="term" value="F:carboxyl- or carbamoyltransferase activity"/>
    <property type="evidence" value="ECO:0007669"/>
    <property type="project" value="InterPro"/>
</dbReference>
<evidence type="ECO:0000256" key="10">
    <source>
        <dbReference type="ARBA" id="ARBA00049152"/>
    </source>
</evidence>
<evidence type="ECO:0000313" key="12">
    <source>
        <dbReference type="EMBL" id="CAE0613649.1"/>
    </source>
</evidence>
<dbReference type="AlphaFoldDB" id="A0A7S3XFV7"/>
<keyword evidence="7" id="KW-0067">ATP-binding</keyword>
<name>A0A7S3XFV7_9CHLO</name>
<dbReference type="PROSITE" id="PS50989">
    <property type="entry name" value="COA_CT_CTER"/>
    <property type="match status" value="1"/>
</dbReference>
<dbReference type="InterPro" id="IPR011763">
    <property type="entry name" value="COA_CT_C"/>
</dbReference>
<keyword evidence="8" id="KW-0443">Lipid metabolism</keyword>
<evidence type="ECO:0000256" key="8">
    <source>
        <dbReference type="ARBA" id="ARBA00023098"/>
    </source>
</evidence>
<keyword evidence="4" id="KW-0808">Transferase</keyword>
<evidence type="ECO:0000256" key="2">
    <source>
        <dbReference type="ARBA" id="ARBA00011883"/>
    </source>
</evidence>
<dbReference type="SUPFAM" id="SSF52096">
    <property type="entry name" value="ClpP/crotonase"/>
    <property type="match status" value="1"/>
</dbReference>
<dbReference type="GO" id="GO:0003989">
    <property type="term" value="F:acetyl-CoA carboxylase activity"/>
    <property type="evidence" value="ECO:0007669"/>
    <property type="project" value="InterPro"/>
</dbReference>
<sequence length="268" mass="28575">MEGRTFMFIGHQKGRNTKENIERNFGMPTPAGYRKALRLMRHAERFGFPILTFVDTPGAYAGVKAEEMGQGEAIAYNLRESFGLKVPIISLVIGEGGSGGALAIGICDKMLMMEHSVYYVASPEACAAILWKTPEATPKATEALKITSTELTNIGVCDGVVPEPEGGAHADPIEAFGAVKEELLKAIDEFSGLSTEELLEHRYNKFRALGMFNTETADGTPLPLPEDPHTATPESHAAAVAGMSVGASVEVEVESNGVSDASSVAMKQ</sequence>
<dbReference type="PANTHER" id="PTHR42853:SF3">
    <property type="entry name" value="ACETYL-COENZYME A CARBOXYLASE CARBOXYL TRANSFERASE SUBUNIT ALPHA, CHLOROPLASTIC"/>
    <property type="match status" value="1"/>
</dbReference>
<keyword evidence="5" id="KW-0547">Nucleotide-binding</keyword>
<evidence type="ECO:0000256" key="1">
    <source>
        <dbReference type="ARBA" id="ARBA00004956"/>
    </source>
</evidence>
<feature type="domain" description="CoA carboxyltransferase C-terminal" evidence="11">
    <location>
        <begin position="1"/>
        <end position="189"/>
    </location>
</feature>
<dbReference type="EMBL" id="HBIS01009205">
    <property type="protein sequence ID" value="CAE0613649.1"/>
    <property type="molecule type" value="Transcribed_RNA"/>
</dbReference>
<dbReference type="InterPro" id="IPR029045">
    <property type="entry name" value="ClpP/crotonase-like_dom_sf"/>
</dbReference>
<dbReference type="Gene3D" id="3.90.226.10">
    <property type="entry name" value="2-enoyl-CoA Hydratase, Chain A, domain 1"/>
    <property type="match status" value="1"/>
</dbReference>
<reference evidence="12" key="1">
    <citation type="submission" date="2021-01" db="EMBL/GenBank/DDBJ databases">
        <authorList>
            <person name="Corre E."/>
            <person name="Pelletier E."/>
            <person name="Niang G."/>
            <person name="Scheremetjew M."/>
            <person name="Finn R."/>
            <person name="Kale V."/>
            <person name="Holt S."/>
            <person name="Cochrane G."/>
            <person name="Meng A."/>
            <person name="Brown T."/>
            <person name="Cohen L."/>
        </authorList>
    </citation>
    <scope>NUCLEOTIDE SEQUENCE</scope>
    <source>
        <strain evidence="12">CCMP1897</strain>
    </source>
</reference>
<dbReference type="GO" id="GO:0009317">
    <property type="term" value="C:acetyl-CoA carboxylase complex"/>
    <property type="evidence" value="ECO:0007669"/>
    <property type="project" value="InterPro"/>
</dbReference>